<evidence type="ECO:0000313" key="5">
    <source>
        <dbReference type="EMBL" id="GAA4795753.1"/>
    </source>
</evidence>
<dbReference type="Gene3D" id="2.115.10.20">
    <property type="entry name" value="Glycosyl hydrolase domain, family 43"/>
    <property type="match status" value="1"/>
</dbReference>
<keyword evidence="2 4" id="KW-0378">Hydrolase</keyword>
<dbReference type="SUPFAM" id="SSF75005">
    <property type="entry name" value="Arabinanase/levansucrase/invertase"/>
    <property type="match status" value="1"/>
</dbReference>
<comment type="similarity">
    <text evidence="1 4">Belongs to the glycosyl hydrolase 43 family.</text>
</comment>
<dbReference type="Pfam" id="PF04616">
    <property type="entry name" value="Glyco_hydro_43"/>
    <property type="match status" value="1"/>
</dbReference>
<evidence type="ECO:0000256" key="2">
    <source>
        <dbReference type="ARBA" id="ARBA00022801"/>
    </source>
</evidence>
<accession>A0ABP9BKA6</accession>
<keyword evidence="6" id="KW-1185">Reference proteome</keyword>
<name>A0ABP9BKA6_9SPHI</name>
<dbReference type="EMBL" id="BAABIQ010000037">
    <property type="protein sequence ID" value="GAA4795753.1"/>
    <property type="molecule type" value="Genomic_DNA"/>
</dbReference>
<evidence type="ECO:0000256" key="4">
    <source>
        <dbReference type="RuleBase" id="RU361187"/>
    </source>
</evidence>
<protein>
    <submittedName>
        <fullName evidence="5">Glycoside hydrolase family 43 protein</fullName>
    </submittedName>
</protein>
<sequence>MIIFKDEIYHKTLIFILLTIYIVQQASGQDQKIIRPGELWPDKQGNHIQAHGGGIVKIKDTYYWYGEQRSRGLDTAYRYVSCYASKDLIHWDFEGNALQLSDPENLGHRWVLERPKVFYNQRTKNYVMYFHLDDARYAFARVGVAISKKPQGPFRYVKSFRPLDRESRDIGQFIDDDGTAYLIFESRPTKGFFIAQLSTDYLTVEKEVCLINAPLEGGALVHYRGLYYVIGSALTGWSPNPNQYATAKTLEGPWSEFKDIAPPETNTYQSQSTMMLKVEGTKDTCVIFMADQWRPKQQWDSRYLWMPLKIGQGKLWLPKPQPWTLNVKTGETKPL</sequence>
<reference evidence="6" key="1">
    <citation type="journal article" date="2019" name="Int. J. Syst. Evol. Microbiol.">
        <title>The Global Catalogue of Microorganisms (GCM) 10K type strain sequencing project: providing services to taxonomists for standard genome sequencing and annotation.</title>
        <authorList>
            <consortium name="The Broad Institute Genomics Platform"/>
            <consortium name="The Broad Institute Genome Sequencing Center for Infectious Disease"/>
            <person name="Wu L."/>
            <person name="Ma J."/>
        </authorList>
    </citation>
    <scope>NUCLEOTIDE SEQUENCE [LARGE SCALE GENOMIC DNA]</scope>
    <source>
        <strain evidence="6">JCM 18200</strain>
    </source>
</reference>
<organism evidence="5 6">
    <name type="scientific">Olivibacter ginsenosidimutans</name>
    <dbReference type="NCBI Taxonomy" id="1176537"/>
    <lineage>
        <taxon>Bacteria</taxon>
        <taxon>Pseudomonadati</taxon>
        <taxon>Bacteroidota</taxon>
        <taxon>Sphingobacteriia</taxon>
        <taxon>Sphingobacteriales</taxon>
        <taxon>Sphingobacteriaceae</taxon>
        <taxon>Olivibacter</taxon>
    </lineage>
</organism>
<evidence type="ECO:0000256" key="3">
    <source>
        <dbReference type="ARBA" id="ARBA00023295"/>
    </source>
</evidence>
<dbReference type="CDD" id="cd18821">
    <property type="entry name" value="GH43_Pc3Gal43A-like"/>
    <property type="match status" value="1"/>
</dbReference>
<evidence type="ECO:0000256" key="1">
    <source>
        <dbReference type="ARBA" id="ARBA00009865"/>
    </source>
</evidence>
<dbReference type="PANTHER" id="PTHR22925">
    <property type="entry name" value="GLYCOSYL HYDROLASE 43 FAMILY MEMBER"/>
    <property type="match status" value="1"/>
</dbReference>
<dbReference type="InterPro" id="IPR006710">
    <property type="entry name" value="Glyco_hydro_43"/>
</dbReference>
<keyword evidence="3 4" id="KW-0326">Glycosidase</keyword>
<evidence type="ECO:0000313" key="6">
    <source>
        <dbReference type="Proteomes" id="UP001501411"/>
    </source>
</evidence>
<dbReference type="PANTHER" id="PTHR22925:SF3">
    <property type="entry name" value="GLYCOSYL HYDROLASE FAMILY PROTEIN 43"/>
    <property type="match status" value="1"/>
</dbReference>
<dbReference type="Proteomes" id="UP001501411">
    <property type="component" value="Unassembled WGS sequence"/>
</dbReference>
<dbReference type="GO" id="GO:0016787">
    <property type="term" value="F:hydrolase activity"/>
    <property type="evidence" value="ECO:0007669"/>
    <property type="project" value="UniProtKB-KW"/>
</dbReference>
<dbReference type="InterPro" id="IPR023296">
    <property type="entry name" value="Glyco_hydro_beta-prop_sf"/>
</dbReference>
<comment type="caution">
    <text evidence="5">The sequence shown here is derived from an EMBL/GenBank/DDBJ whole genome shotgun (WGS) entry which is preliminary data.</text>
</comment>
<proteinExistence type="inferred from homology"/>
<gene>
    <name evidence="5" type="ORF">GCM10023231_25210</name>
</gene>